<feature type="domain" description="EGF-like" evidence="2">
    <location>
        <begin position="560"/>
        <end position="592"/>
    </location>
</feature>
<reference evidence="3" key="1">
    <citation type="submission" date="2021-12" db="EMBL/GenBank/DDBJ databases">
        <authorList>
            <person name="King R."/>
        </authorList>
    </citation>
    <scope>NUCLEOTIDE SEQUENCE</scope>
</reference>
<feature type="transmembrane region" description="Helical" evidence="1">
    <location>
        <begin position="665"/>
        <end position="687"/>
    </location>
</feature>
<keyword evidence="1" id="KW-0812">Transmembrane</keyword>
<feature type="domain" description="EGF-like" evidence="2">
    <location>
        <begin position="594"/>
        <end position="626"/>
    </location>
</feature>
<proteinExistence type="predicted"/>
<dbReference type="EMBL" id="OU963901">
    <property type="protein sequence ID" value="CAH2991517.1"/>
    <property type="molecule type" value="Genomic_DNA"/>
</dbReference>
<evidence type="ECO:0000313" key="4">
    <source>
        <dbReference type="Proteomes" id="UP001153292"/>
    </source>
</evidence>
<gene>
    <name evidence="3" type="ORF">CHILSU_LOCUS10597</name>
</gene>
<feature type="domain" description="EGF-like" evidence="2">
    <location>
        <begin position="389"/>
        <end position="420"/>
    </location>
</feature>
<dbReference type="Proteomes" id="UP001153292">
    <property type="component" value="Chromosome 8"/>
</dbReference>
<feature type="domain" description="EGF-like" evidence="2">
    <location>
        <begin position="493"/>
        <end position="526"/>
    </location>
</feature>
<organism evidence="3 4">
    <name type="scientific">Chilo suppressalis</name>
    <name type="common">Asiatic rice borer moth</name>
    <dbReference type="NCBI Taxonomy" id="168631"/>
    <lineage>
        <taxon>Eukaryota</taxon>
        <taxon>Metazoa</taxon>
        <taxon>Ecdysozoa</taxon>
        <taxon>Arthropoda</taxon>
        <taxon>Hexapoda</taxon>
        <taxon>Insecta</taxon>
        <taxon>Pterygota</taxon>
        <taxon>Neoptera</taxon>
        <taxon>Endopterygota</taxon>
        <taxon>Lepidoptera</taxon>
        <taxon>Glossata</taxon>
        <taxon>Ditrysia</taxon>
        <taxon>Pyraloidea</taxon>
        <taxon>Crambidae</taxon>
        <taxon>Crambinae</taxon>
        <taxon>Chilo</taxon>
    </lineage>
</organism>
<feature type="domain" description="EGF-like" evidence="2">
    <location>
        <begin position="628"/>
        <end position="657"/>
    </location>
</feature>
<dbReference type="SMART" id="SM00181">
    <property type="entry name" value="EGF"/>
    <property type="match status" value="11"/>
</dbReference>
<feature type="domain" description="EGF-like" evidence="2">
    <location>
        <begin position="441"/>
        <end position="472"/>
    </location>
</feature>
<dbReference type="PANTHER" id="PTHR24047">
    <property type="entry name" value="FI01909P-RELATED"/>
    <property type="match status" value="1"/>
</dbReference>
<accession>A0ABN8LB38</accession>
<feature type="domain" description="EGF-like" evidence="2">
    <location>
        <begin position="528"/>
        <end position="558"/>
    </location>
</feature>
<dbReference type="InterPro" id="IPR009030">
    <property type="entry name" value="Growth_fac_rcpt_cys_sf"/>
</dbReference>
<dbReference type="SUPFAM" id="SSF57184">
    <property type="entry name" value="Growth factor receptor domain"/>
    <property type="match status" value="4"/>
</dbReference>
<feature type="domain" description="EGF-like" evidence="2">
    <location>
        <begin position="181"/>
        <end position="212"/>
    </location>
</feature>
<feature type="domain" description="EGF-like" evidence="2">
    <location>
        <begin position="233"/>
        <end position="264"/>
    </location>
</feature>
<keyword evidence="4" id="KW-1185">Reference proteome</keyword>
<name>A0ABN8LB38_CHISP</name>
<feature type="domain" description="EGF-like" evidence="2">
    <location>
        <begin position="285"/>
        <end position="316"/>
    </location>
</feature>
<evidence type="ECO:0000313" key="3">
    <source>
        <dbReference type="EMBL" id="CAH2991517.1"/>
    </source>
</evidence>
<feature type="domain" description="EGF-like" evidence="2">
    <location>
        <begin position="337"/>
        <end position="368"/>
    </location>
</feature>
<sequence>MFKKVPKSWARLINYTLITRIFPANRMLMISVQSHSRFHRVMELKTLTIVFFVVLINCVFCDLRPGDPAVCPFTDLRLPKYRVVNVTYACADGKVCQRTKQQRVETTMYICCDKYKLCYDKCILEDAVCAELECVNAKYNGSKGCTCDPGLEHLNETHCGPPCLEGFYNDLTTAKFTCKSKCREPCVNGNCTDFDKCTCNPGLVNLNTTHCGPLCLEGFYNDLTIADFTCKSKCSEPCVNGNCTDFDKCTCNPGLVNLNTTHCGPLCLEGFYNDLTTADFTCKSKCSEPCVNGNCTDFDKCTCNPGLVNLNTTHCGPLCLEGFYNDLTTADFTCKPKCSKPCVNGNCTDFDICTCDPDLDHLNDSHCGPSCIEGFYNDLTTADLNCKSKCSEPCVNGNCTDFDKCTCNPGLVNLNTTHCGPLCLEGFYNDLTTADFTCKPKCSKPCVNGYCTDFDICTCDPGLVHLNDTHCGPSCLEGFYNDLLTVDFTCKSKCSKPCVNGNCVDFDECTCDSGYKLINGSQYECEPECDACINGVCVAPDNCNCNTGYIKYYNEICVPVCTDPCINGYCVAPDNCKCVSGYIYDQDIKSCVAACNASCINSTCVVPDRCECWSGFVSSTDPTICMPYCTTCSDGECIKPDVCLCNEGFQLKNGTCKPVPIIAGLPWILVTVTLIVVLITVVVIYKIRSLRKKSEQKDTDRSYNVLYSASNTKNDHDINNTETLLSRASSQDYIEKL</sequence>
<dbReference type="PANTHER" id="PTHR24047:SF29">
    <property type="entry name" value="EATER-RELATED"/>
    <property type="match status" value="1"/>
</dbReference>
<evidence type="ECO:0000259" key="2">
    <source>
        <dbReference type="SMART" id="SM00181"/>
    </source>
</evidence>
<evidence type="ECO:0000256" key="1">
    <source>
        <dbReference type="SAM" id="Phobius"/>
    </source>
</evidence>
<keyword evidence="1" id="KW-0472">Membrane</keyword>
<keyword evidence="1" id="KW-1133">Transmembrane helix</keyword>
<dbReference type="Gene3D" id="2.10.25.10">
    <property type="entry name" value="Laminin"/>
    <property type="match status" value="10"/>
</dbReference>
<dbReference type="InterPro" id="IPR000742">
    <property type="entry name" value="EGF"/>
</dbReference>
<dbReference type="InterPro" id="IPR053255">
    <property type="entry name" value="EGF-like_domain"/>
</dbReference>
<protein>
    <recommendedName>
        <fullName evidence="2">EGF-like domain-containing protein</fullName>
    </recommendedName>
</protein>